<evidence type="ECO:0000256" key="7">
    <source>
        <dbReference type="HAMAP-Rule" id="MF_01450"/>
    </source>
</evidence>
<dbReference type="Pfam" id="PF00708">
    <property type="entry name" value="Acylphosphatase"/>
    <property type="match status" value="1"/>
</dbReference>
<evidence type="ECO:0000313" key="12">
    <source>
        <dbReference type="EMBL" id="CRY54270.1"/>
    </source>
</evidence>
<dbReference type="InterPro" id="IPR017968">
    <property type="entry name" value="Acylphosphatase_CS"/>
</dbReference>
<dbReference type="Proteomes" id="UP000043316">
    <property type="component" value="Unassembled WGS sequence"/>
</dbReference>
<evidence type="ECO:0000256" key="2">
    <source>
        <dbReference type="ARBA" id="ARBA00012150"/>
    </source>
</evidence>
<evidence type="ECO:0000256" key="8">
    <source>
        <dbReference type="PROSITE-ProRule" id="PRU00520"/>
    </source>
</evidence>
<feature type="domain" description="Acylphosphatase-like" evidence="11">
    <location>
        <begin position="5"/>
        <end position="92"/>
    </location>
</feature>
<evidence type="ECO:0000256" key="5">
    <source>
        <dbReference type="ARBA" id="ARBA00032904"/>
    </source>
</evidence>
<dbReference type="InterPro" id="IPR028627">
    <property type="entry name" value="Acylphosphatase_bac"/>
</dbReference>
<evidence type="ECO:0000256" key="3">
    <source>
        <dbReference type="ARBA" id="ARBA00015991"/>
    </source>
</evidence>
<dbReference type="PANTHER" id="PTHR47268:SF4">
    <property type="entry name" value="ACYLPHOSPHATASE"/>
    <property type="match status" value="1"/>
</dbReference>
<dbReference type="PROSITE" id="PS51160">
    <property type="entry name" value="ACYLPHOSPHATASE_3"/>
    <property type="match status" value="1"/>
</dbReference>
<dbReference type="GO" id="GO:0003998">
    <property type="term" value="F:acylphosphatase activity"/>
    <property type="evidence" value="ECO:0007669"/>
    <property type="project" value="UniProtKB-UniRule"/>
</dbReference>
<name>A0A0H5LT62_YERIN</name>
<evidence type="ECO:0000256" key="9">
    <source>
        <dbReference type="RuleBase" id="RU000553"/>
    </source>
</evidence>
<comment type="similarity">
    <text evidence="1 7 10">Belongs to the acylphosphatase family.</text>
</comment>
<proteinExistence type="inferred from homology"/>
<dbReference type="Gene3D" id="3.30.70.100">
    <property type="match status" value="1"/>
</dbReference>
<sequence length="92" mass="10032">MATVCTAAYVYGIVQGVGFRYSTQRQAQKLGVTGYAKNCDDGSVEVLACGEQDAVDSLLAWIKQGGPRGARVERLLTESHPITPFETFTIRY</sequence>
<dbReference type="RefSeq" id="WP_053009114.1">
    <property type="nucleotide sequence ID" value="NZ_CWJI01000001.1"/>
</dbReference>
<keyword evidence="4 7" id="KW-0378">Hydrolase</keyword>
<dbReference type="InterPro" id="IPR001792">
    <property type="entry name" value="Acylphosphatase-like_dom"/>
</dbReference>
<dbReference type="HAMAP" id="MF_01450">
    <property type="entry name" value="Acylphosphatase_entero"/>
    <property type="match status" value="1"/>
</dbReference>
<evidence type="ECO:0000256" key="1">
    <source>
        <dbReference type="ARBA" id="ARBA00005614"/>
    </source>
</evidence>
<dbReference type="PROSITE" id="PS00150">
    <property type="entry name" value="ACYLPHOSPHATASE_1"/>
    <property type="match status" value="1"/>
</dbReference>
<organism evidence="12 13">
    <name type="scientific">Yersinia intermedia</name>
    <dbReference type="NCBI Taxonomy" id="631"/>
    <lineage>
        <taxon>Bacteria</taxon>
        <taxon>Pseudomonadati</taxon>
        <taxon>Pseudomonadota</taxon>
        <taxon>Gammaproteobacteria</taxon>
        <taxon>Enterobacterales</taxon>
        <taxon>Yersiniaceae</taxon>
        <taxon>Yersinia</taxon>
    </lineage>
</organism>
<dbReference type="FunFam" id="3.30.70.100:FF:000012">
    <property type="entry name" value="Acylphosphatase"/>
    <property type="match status" value="1"/>
</dbReference>
<dbReference type="InterPro" id="IPR020456">
    <property type="entry name" value="Acylphosphatase"/>
</dbReference>
<dbReference type="PRINTS" id="PR00112">
    <property type="entry name" value="ACYLPHPHTASE"/>
</dbReference>
<evidence type="ECO:0000256" key="6">
    <source>
        <dbReference type="ARBA" id="ARBA00047645"/>
    </source>
</evidence>
<accession>A0A0H5LT62</accession>
<evidence type="ECO:0000256" key="10">
    <source>
        <dbReference type="RuleBase" id="RU004168"/>
    </source>
</evidence>
<dbReference type="InterPro" id="IPR036046">
    <property type="entry name" value="Acylphosphatase-like_dom_sf"/>
</dbReference>
<dbReference type="EMBL" id="CWJI01000001">
    <property type="protein sequence ID" value="CRY54270.1"/>
    <property type="molecule type" value="Genomic_DNA"/>
</dbReference>
<evidence type="ECO:0000259" key="11">
    <source>
        <dbReference type="PROSITE" id="PS51160"/>
    </source>
</evidence>
<dbReference type="EC" id="3.6.1.7" evidence="2 7"/>
<evidence type="ECO:0000256" key="4">
    <source>
        <dbReference type="ARBA" id="ARBA00022801"/>
    </source>
</evidence>
<dbReference type="AlphaFoldDB" id="A0A0H5LT62"/>
<feature type="active site" evidence="7 8">
    <location>
        <position position="38"/>
    </location>
</feature>
<dbReference type="PANTHER" id="PTHR47268">
    <property type="entry name" value="ACYLPHOSPHATASE"/>
    <property type="match status" value="1"/>
</dbReference>
<reference evidence="13" key="1">
    <citation type="submission" date="2015-03" db="EMBL/GenBank/DDBJ databases">
        <authorList>
            <consortium name="Pathogen Informatics"/>
        </authorList>
    </citation>
    <scope>NUCLEOTIDE SEQUENCE [LARGE SCALE GENOMIC DNA]</scope>
    <source>
        <strain evidence="13">R148</strain>
    </source>
</reference>
<dbReference type="PROSITE" id="PS00151">
    <property type="entry name" value="ACYLPHOSPHATASE_2"/>
    <property type="match status" value="1"/>
</dbReference>
<protein>
    <recommendedName>
        <fullName evidence="3 7">Acylphosphatase</fullName>
        <ecNumber evidence="2 7">3.6.1.7</ecNumber>
    </recommendedName>
    <alternativeName>
        <fullName evidence="5 7">Acylphosphate phosphohydrolase</fullName>
    </alternativeName>
</protein>
<gene>
    <name evidence="12" type="primary">yccX</name>
    <name evidence="12" type="ORF">ERS008476_01185</name>
</gene>
<comment type="catalytic activity">
    <reaction evidence="6 7 8 9">
        <text>an acyl phosphate + H2O = a carboxylate + phosphate + H(+)</text>
        <dbReference type="Rhea" id="RHEA:14965"/>
        <dbReference type="ChEBI" id="CHEBI:15377"/>
        <dbReference type="ChEBI" id="CHEBI:15378"/>
        <dbReference type="ChEBI" id="CHEBI:29067"/>
        <dbReference type="ChEBI" id="CHEBI:43474"/>
        <dbReference type="ChEBI" id="CHEBI:59918"/>
        <dbReference type="EC" id="3.6.1.7"/>
    </reaction>
</comment>
<dbReference type="SUPFAM" id="SSF54975">
    <property type="entry name" value="Acylphosphatase/BLUF domain-like"/>
    <property type="match status" value="1"/>
</dbReference>
<dbReference type="NCBIfam" id="NF011000">
    <property type="entry name" value="PRK14426.1"/>
    <property type="match status" value="1"/>
</dbReference>
<feature type="active site" evidence="7 8">
    <location>
        <position position="20"/>
    </location>
</feature>
<evidence type="ECO:0000313" key="13">
    <source>
        <dbReference type="Proteomes" id="UP000043316"/>
    </source>
</evidence>